<keyword evidence="7" id="KW-1133">Transmembrane helix</keyword>
<dbReference type="RefSeq" id="XP_006821004.1">
    <property type="nucleotide sequence ID" value="XM_006820941.1"/>
</dbReference>
<dbReference type="Pfam" id="PF01433">
    <property type="entry name" value="Peptidase_M1"/>
    <property type="match status" value="1"/>
</dbReference>
<dbReference type="SUPFAM" id="SSF63737">
    <property type="entry name" value="Leukotriene A4 hydrolase N-terminal domain"/>
    <property type="match status" value="1"/>
</dbReference>
<evidence type="ECO:0000256" key="7">
    <source>
        <dbReference type="RuleBase" id="RU364040"/>
    </source>
</evidence>
<feature type="transmembrane region" description="Helical" evidence="7">
    <location>
        <begin position="24"/>
        <end position="46"/>
    </location>
</feature>
<feature type="domain" description="Peptidase M1 membrane alanine aminopeptidase" evidence="8">
    <location>
        <begin position="324"/>
        <end position="547"/>
    </location>
</feature>
<reference evidence="12" key="1">
    <citation type="submission" date="2025-08" db="UniProtKB">
        <authorList>
            <consortium name="RefSeq"/>
        </authorList>
    </citation>
    <scope>IDENTIFICATION</scope>
    <source>
        <tissue evidence="12">Testes</tissue>
    </source>
</reference>
<evidence type="ECO:0000259" key="9">
    <source>
        <dbReference type="Pfam" id="PF11838"/>
    </source>
</evidence>
<dbReference type="PANTHER" id="PTHR11533:SF301">
    <property type="entry name" value="AMINOPEPTIDASE"/>
    <property type="match status" value="1"/>
</dbReference>
<dbReference type="CDD" id="cd09601">
    <property type="entry name" value="M1_APN-Q_like"/>
    <property type="match status" value="1"/>
</dbReference>
<dbReference type="Pfam" id="PF17900">
    <property type="entry name" value="Peptidase_M1_N"/>
    <property type="match status" value="1"/>
</dbReference>
<evidence type="ECO:0000256" key="4">
    <source>
        <dbReference type="ARBA" id="ARBA00022801"/>
    </source>
</evidence>
<evidence type="ECO:0000259" key="10">
    <source>
        <dbReference type="Pfam" id="PF17900"/>
    </source>
</evidence>
<keyword evidence="7" id="KW-0472">Membrane</keyword>
<evidence type="ECO:0000256" key="3">
    <source>
        <dbReference type="ARBA" id="ARBA00022723"/>
    </source>
</evidence>
<evidence type="ECO:0000256" key="1">
    <source>
        <dbReference type="ARBA" id="ARBA00010136"/>
    </source>
</evidence>
<evidence type="ECO:0000256" key="6">
    <source>
        <dbReference type="ARBA" id="ARBA00023049"/>
    </source>
</evidence>
<name>A0ABM0MLW3_SACKO</name>
<keyword evidence="3 7" id="KW-0479">Metal-binding</keyword>
<evidence type="ECO:0000256" key="2">
    <source>
        <dbReference type="ARBA" id="ARBA00022670"/>
    </source>
</evidence>
<sequence>MITGDDSYEEIKKPKSGYFISKKVLAVILLVFSAVLIGAVLLAYYVPSCEKTVTVVPTAEPVKMPVTEKPKEDDRGVWDGSLPETLKPSNYKVTIKPYLDEDDKEKQFTFDGKVVITFETLKSTDVIILHKHKTLTIDDKSITVTQITTNPRAISIKEIKITEVYEFFEIYLEEGGLTMGENYTIEIESFSGTLHHSDFQGLYLSNYTENGNETRHLAATQFETTNTRRAFPSFDEPDLKAYFEMTIIHNNKRVALCNMPVKQTSLYEGSEDWNITEFEITNVIMPTYLIAMVVADFEKVEDTTDTGVKMRVWGRPEDVDSLHYALKTGMKMLTYFENFWNIPYPLPKEDMVAVPDFYFGAMENWGLIIYRETALLYDPNYNSEFRKHSVAAIIAHELAHMWFGNLVTLKWWDHVWLNEGFASYNEYPALDDAEPSWDASNQYFLRNDLYRAFDYDDSWSSHPMVRTVGWDDDIWSQFDRIGYQKGASMNMMMETFLGADIYHTGVYNYLIKYSYDNAETTQLFAELTEAAKEEDLNIDVEVRMNPWVLQMGYPVITLTRTNTRDVSAEQQRFLMDPNEEPNDEYDTDYGYKWYVPLTFTDQSEMEFVDPKIEWMEMGPGAITLSSSVTQNDWYLVNINQRCYYRVQYEGENWDKLATYLKDEDHTTIHVRSRSAILDDAFSLAHAYLLDQVYSIRLLEYLYKETEYLPMNTAISRIWYTRDMLKRTSAYGYLEQQMKHAINNNYYERLWDFDHSDHLGYYIQVDSINTACYYGHSDCIQVATDQYTQWINNPTNDTIIHMNVAGTVYCTAIKHGSDDLWWTTQRIYKNNIVPEENGNLRNALACSSNPSTVQSYMEAALERNEANSVIQSVLTNSPVGYHLAWQFTMENFEALKEAHGDSAYSIVWLFASYMNTESDLSMLMSFGEQQYDMPGTAANSFYSSVDKVKLNIAWMQKNYHPVNNQLKSAFENIVQS</sequence>
<dbReference type="Pfam" id="PF11838">
    <property type="entry name" value="ERAP1_C"/>
    <property type="match status" value="1"/>
</dbReference>
<keyword evidence="6 7" id="KW-0482">Metalloprotease</keyword>
<evidence type="ECO:0000259" key="8">
    <source>
        <dbReference type="Pfam" id="PF01433"/>
    </source>
</evidence>
<dbReference type="PRINTS" id="PR00756">
    <property type="entry name" value="ALADIPTASE"/>
</dbReference>
<dbReference type="PANTHER" id="PTHR11533">
    <property type="entry name" value="PROTEASE M1 ZINC METALLOPROTEASE"/>
    <property type="match status" value="1"/>
</dbReference>
<dbReference type="InterPro" id="IPR001930">
    <property type="entry name" value="Peptidase_M1"/>
</dbReference>
<organism evidence="11 12">
    <name type="scientific">Saccoglossus kowalevskii</name>
    <name type="common">Acorn worm</name>
    <dbReference type="NCBI Taxonomy" id="10224"/>
    <lineage>
        <taxon>Eukaryota</taxon>
        <taxon>Metazoa</taxon>
        <taxon>Hemichordata</taxon>
        <taxon>Enteropneusta</taxon>
        <taxon>Harrimaniidae</taxon>
        <taxon>Saccoglossus</taxon>
    </lineage>
</organism>
<dbReference type="InterPro" id="IPR034016">
    <property type="entry name" value="M1_APN-typ"/>
</dbReference>
<dbReference type="InterPro" id="IPR027268">
    <property type="entry name" value="Peptidase_M4/M1_CTD_sf"/>
</dbReference>
<protein>
    <recommendedName>
        <fullName evidence="7">Aminopeptidase</fullName>
        <ecNumber evidence="7">3.4.11.-</ecNumber>
    </recommendedName>
</protein>
<evidence type="ECO:0000313" key="12">
    <source>
        <dbReference type="RefSeq" id="XP_006821004.1"/>
    </source>
</evidence>
<dbReference type="InterPro" id="IPR024571">
    <property type="entry name" value="ERAP1-like_C_dom"/>
</dbReference>
<comment type="similarity">
    <text evidence="1 7">Belongs to the peptidase M1 family.</text>
</comment>
<dbReference type="InterPro" id="IPR014782">
    <property type="entry name" value="Peptidase_M1_dom"/>
</dbReference>
<keyword evidence="2 7" id="KW-0645">Protease</keyword>
<dbReference type="Proteomes" id="UP000694865">
    <property type="component" value="Unplaced"/>
</dbReference>
<proteinExistence type="inferred from homology"/>
<feature type="domain" description="ERAP1-like C-terminal" evidence="9">
    <location>
        <begin position="633"/>
        <end position="948"/>
    </location>
</feature>
<dbReference type="EC" id="3.4.11.-" evidence="7"/>
<dbReference type="SUPFAM" id="SSF55486">
    <property type="entry name" value="Metalloproteases ('zincins'), catalytic domain"/>
    <property type="match status" value="1"/>
</dbReference>
<feature type="domain" description="Aminopeptidase N-like N-terminal" evidence="10">
    <location>
        <begin position="87"/>
        <end position="289"/>
    </location>
</feature>
<dbReference type="Gene3D" id="1.25.50.20">
    <property type="match status" value="1"/>
</dbReference>
<dbReference type="GeneID" id="100375538"/>
<keyword evidence="7" id="KW-0812">Transmembrane</keyword>
<evidence type="ECO:0000256" key="5">
    <source>
        <dbReference type="ARBA" id="ARBA00022833"/>
    </source>
</evidence>
<dbReference type="Gene3D" id="2.60.40.1910">
    <property type="match status" value="1"/>
</dbReference>
<keyword evidence="5 7" id="KW-0862">Zinc</keyword>
<dbReference type="Gene3D" id="1.10.390.10">
    <property type="entry name" value="Neutral Protease Domain 2"/>
    <property type="match status" value="1"/>
</dbReference>
<comment type="cofactor">
    <cofactor evidence="7">
        <name>Zn(2+)</name>
        <dbReference type="ChEBI" id="CHEBI:29105"/>
    </cofactor>
    <text evidence="7">Binds 1 zinc ion per subunit.</text>
</comment>
<evidence type="ECO:0000313" key="11">
    <source>
        <dbReference type="Proteomes" id="UP000694865"/>
    </source>
</evidence>
<dbReference type="InterPro" id="IPR042097">
    <property type="entry name" value="Aminopeptidase_N-like_N_sf"/>
</dbReference>
<dbReference type="InterPro" id="IPR050344">
    <property type="entry name" value="Peptidase_M1_aminopeptidases"/>
</dbReference>
<dbReference type="InterPro" id="IPR045357">
    <property type="entry name" value="Aminopeptidase_N-like_N"/>
</dbReference>
<keyword evidence="11" id="KW-1185">Reference proteome</keyword>
<dbReference type="Gene3D" id="2.60.40.1730">
    <property type="entry name" value="tricorn interacting facor f3 domain"/>
    <property type="match status" value="1"/>
</dbReference>
<keyword evidence="4 7" id="KW-0378">Hydrolase</keyword>
<accession>A0ABM0MLW3</accession>
<keyword evidence="7" id="KW-0031">Aminopeptidase</keyword>
<gene>
    <name evidence="12" type="primary">LOC100375538</name>
</gene>